<evidence type="ECO:0000256" key="7">
    <source>
        <dbReference type="ARBA" id="ARBA00022927"/>
    </source>
</evidence>
<keyword evidence="5" id="KW-0812">Transmembrane</keyword>
<evidence type="ECO:0000256" key="1">
    <source>
        <dbReference type="ARBA" id="ARBA00004374"/>
    </source>
</evidence>
<keyword evidence="11" id="KW-1185">Reference proteome</keyword>
<dbReference type="GO" id="GO:0005741">
    <property type="term" value="C:mitochondrial outer membrane"/>
    <property type="evidence" value="ECO:0007669"/>
    <property type="project" value="UniProtKB-SubCell"/>
</dbReference>
<dbReference type="GO" id="GO:0008320">
    <property type="term" value="F:protein transmembrane transporter activity"/>
    <property type="evidence" value="ECO:0007669"/>
    <property type="project" value="InterPro"/>
</dbReference>
<dbReference type="Proteomes" id="UP000075881">
    <property type="component" value="Unassembled WGS sequence"/>
</dbReference>
<evidence type="ECO:0000313" key="11">
    <source>
        <dbReference type="Proteomes" id="UP000075881"/>
    </source>
</evidence>
<keyword evidence="4" id="KW-1134">Transmembrane beta strand</keyword>
<dbReference type="STRING" id="43041.A0A182KD47"/>
<dbReference type="Gene3D" id="2.40.160.10">
    <property type="entry name" value="Porin"/>
    <property type="match status" value="1"/>
</dbReference>
<dbReference type="InterPro" id="IPR027246">
    <property type="entry name" value="Porin_Euk/Tom40"/>
</dbReference>
<keyword evidence="3" id="KW-0813">Transport</keyword>
<dbReference type="InterPro" id="IPR023614">
    <property type="entry name" value="Porin_dom_sf"/>
</dbReference>
<keyword evidence="7" id="KW-0653">Protein transport</keyword>
<dbReference type="VEuPathDB" id="VectorBase:ACHR008684"/>
<evidence type="ECO:0000256" key="3">
    <source>
        <dbReference type="ARBA" id="ARBA00022448"/>
    </source>
</evidence>
<dbReference type="InterPro" id="IPR037930">
    <property type="entry name" value="Tom40"/>
</dbReference>
<name>A0A182KD47_9DIPT</name>
<keyword evidence="8" id="KW-0496">Mitochondrion</keyword>
<organism evidence="10 11">
    <name type="scientific">Anopheles christyi</name>
    <dbReference type="NCBI Taxonomy" id="43041"/>
    <lineage>
        <taxon>Eukaryota</taxon>
        <taxon>Metazoa</taxon>
        <taxon>Ecdysozoa</taxon>
        <taxon>Arthropoda</taxon>
        <taxon>Hexapoda</taxon>
        <taxon>Insecta</taxon>
        <taxon>Pterygota</taxon>
        <taxon>Neoptera</taxon>
        <taxon>Endopterygota</taxon>
        <taxon>Diptera</taxon>
        <taxon>Nematocera</taxon>
        <taxon>Culicoidea</taxon>
        <taxon>Culicidae</taxon>
        <taxon>Anophelinae</taxon>
        <taxon>Anopheles</taxon>
    </lineage>
</organism>
<keyword evidence="6" id="KW-1000">Mitochondrion outer membrane</keyword>
<evidence type="ECO:0000256" key="6">
    <source>
        <dbReference type="ARBA" id="ARBA00022787"/>
    </source>
</evidence>
<proteinExistence type="inferred from homology"/>
<dbReference type="PANTHER" id="PTHR10802">
    <property type="entry name" value="MITOCHONDRIAL IMPORT RECEPTOR SUBUNIT TOM40"/>
    <property type="match status" value="1"/>
</dbReference>
<evidence type="ECO:0000256" key="4">
    <source>
        <dbReference type="ARBA" id="ARBA00022452"/>
    </source>
</evidence>
<evidence type="ECO:0000256" key="5">
    <source>
        <dbReference type="ARBA" id="ARBA00022692"/>
    </source>
</evidence>
<comment type="subcellular location">
    <subcellularLocation>
        <location evidence="1">Mitochondrion outer membrane</location>
        <topology evidence="1">Multi-pass membrane protein</topology>
    </subcellularLocation>
</comment>
<dbReference type="GO" id="GO:0030150">
    <property type="term" value="P:protein import into mitochondrial matrix"/>
    <property type="evidence" value="ECO:0007669"/>
    <property type="project" value="InterPro"/>
</dbReference>
<comment type="similarity">
    <text evidence="2">Belongs to the Tom40 family.</text>
</comment>
<dbReference type="Pfam" id="PF01459">
    <property type="entry name" value="Porin_3"/>
    <property type="match status" value="1"/>
</dbReference>
<reference evidence="10" key="2">
    <citation type="submission" date="2020-05" db="UniProtKB">
        <authorList>
            <consortium name="EnsemblMetazoa"/>
        </authorList>
    </citation>
    <scope>IDENTIFICATION</scope>
    <source>
        <strain evidence="10">ACHKN1017</strain>
    </source>
</reference>
<evidence type="ECO:0000256" key="2">
    <source>
        <dbReference type="ARBA" id="ARBA00010510"/>
    </source>
</evidence>
<protein>
    <submittedName>
        <fullName evidence="10">Uncharacterized protein</fullName>
    </submittedName>
</protein>
<evidence type="ECO:0000313" key="10">
    <source>
        <dbReference type="EnsemblMetazoa" id="ACHR008684-PA"/>
    </source>
</evidence>
<dbReference type="AlphaFoldDB" id="A0A182KD47"/>
<keyword evidence="9" id="KW-0472">Membrane</keyword>
<reference evidence="11" key="1">
    <citation type="submission" date="2013-03" db="EMBL/GenBank/DDBJ databases">
        <title>The Genome Sequence of Anopheles christyi ACHKN1017.</title>
        <authorList>
            <consortium name="The Broad Institute Genomics Platform"/>
            <person name="Neafsey D.E."/>
            <person name="Besansky N."/>
            <person name="Walker B."/>
            <person name="Young S.K."/>
            <person name="Zeng Q."/>
            <person name="Gargeya S."/>
            <person name="Fitzgerald M."/>
            <person name="Haas B."/>
            <person name="Abouelleil A."/>
            <person name="Allen A.W."/>
            <person name="Alvarado L."/>
            <person name="Arachchi H.M."/>
            <person name="Berlin A.M."/>
            <person name="Chapman S.B."/>
            <person name="Gainer-Dewar J."/>
            <person name="Goldberg J."/>
            <person name="Griggs A."/>
            <person name="Gujja S."/>
            <person name="Hansen M."/>
            <person name="Howarth C."/>
            <person name="Imamovic A."/>
            <person name="Ireland A."/>
            <person name="Larimer J."/>
            <person name="McCowan C."/>
            <person name="Murphy C."/>
            <person name="Pearson M."/>
            <person name="Poon T.W."/>
            <person name="Priest M."/>
            <person name="Roberts A."/>
            <person name="Saif S."/>
            <person name="Shea T."/>
            <person name="Sisk P."/>
            <person name="Sykes S."/>
            <person name="Wortman J."/>
            <person name="Nusbaum C."/>
            <person name="Birren B."/>
        </authorList>
    </citation>
    <scope>NUCLEOTIDE SEQUENCE [LARGE SCALE GENOMIC DNA]</scope>
    <source>
        <strain evidence="11">ACHKN1017</strain>
    </source>
</reference>
<accession>A0A182KD47</accession>
<evidence type="ECO:0000256" key="9">
    <source>
        <dbReference type="ARBA" id="ARBA00023136"/>
    </source>
</evidence>
<sequence>MKFEGKSATGGSCVPEPDPRYGARFPWPFTWTSGVRQPPLNPGDMANLHERINHLRPLWFEGFQLNVTKSCGVNRTMGASWTLSHVTPSGFRFGGHFLRRCSDSVLTTPLVAFDVNPTTLCSNLLLLYRPVRAVGLELALQLRPGAIPFVDEVSLQYTGLSRTSTVRCSSPGILDSYRVSVDHLVSLNDRLCFGVEVLCECYRGVHHTNVAFAGRYNRETYTLAATTSPEAFDLSYWQKVSNTLQMGSSMIVNQRQNRALGSVCYRLEHQDTVIRGSFDSDWTVGFTYGRKLTPAAFTACLSLLFCVPKNTFQCGFRIDLDSNLLALATSIRAIDTTVEKRGENCELLMGQISNNVRLTIGRVRIK</sequence>
<evidence type="ECO:0000256" key="8">
    <source>
        <dbReference type="ARBA" id="ARBA00023128"/>
    </source>
</evidence>
<dbReference type="EnsemblMetazoa" id="ACHR008684-RA">
    <property type="protein sequence ID" value="ACHR008684-PA"/>
    <property type="gene ID" value="ACHR008684"/>
</dbReference>